<accession>A0A4Q7JE41</accession>
<sequence length="420" mass="44028">MVRLVAGLRARPLLVDLLFYLGCAGYALTLALTNEFYGFRIWGNFALAGYGLAFLHTAWRLTGLGQGAPAWLRSRWFGIGSVAVVGMLAPLVMLVVRRLTGRDWLITPWSWSAQPEVWVIERSARLLLDTGTPYTDIAALPRPPEVNDYTPYGPLMPVFGLPRALFGGTPVTDALTDARLMFVLTAVACGWAALRLLRVRTVPVGAAQLAVVFPLTALTFATAAPDLAILGLIVLSAALAVADRPLAAAVVAALVVNAKATALPTAIVVAVVIAARLGGPALGRFVLAFAAVTAAVNVPVALVNPRAFAEHVVWFPLGMGQVASPAASPFPGQLLAGTGPVGQALVFVLIGVAGLAIGWWVLRHPPTTAADAMWRMAVGMGTLILLTPASRFGYLVYPAVLLGASLAFTGARQRADATSS</sequence>
<feature type="transmembrane region" description="Helical" evidence="1">
    <location>
        <begin position="341"/>
        <end position="362"/>
    </location>
</feature>
<organism evidence="2 3">
    <name type="scientific">Amycolatopsis suaedae</name>
    <dbReference type="NCBI Taxonomy" id="2510978"/>
    <lineage>
        <taxon>Bacteria</taxon>
        <taxon>Bacillati</taxon>
        <taxon>Actinomycetota</taxon>
        <taxon>Actinomycetes</taxon>
        <taxon>Pseudonocardiales</taxon>
        <taxon>Pseudonocardiaceae</taxon>
        <taxon>Amycolatopsis</taxon>
    </lineage>
</organism>
<feature type="transmembrane region" description="Helical" evidence="1">
    <location>
        <begin position="392"/>
        <end position="411"/>
    </location>
</feature>
<protein>
    <recommendedName>
        <fullName evidence="4">DUF2029 domain-containing protein</fullName>
    </recommendedName>
</protein>
<dbReference type="Proteomes" id="UP000292003">
    <property type="component" value="Unassembled WGS sequence"/>
</dbReference>
<dbReference type="EMBL" id="SFCC01000001">
    <property type="protein sequence ID" value="RZQ65717.1"/>
    <property type="molecule type" value="Genomic_DNA"/>
</dbReference>
<dbReference type="OrthoDB" id="3867445at2"/>
<dbReference type="Pfam" id="PF26314">
    <property type="entry name" value="MptA_B_family"/>
    <property type="match status" value="1"/>
</dbReference>
<evidence type="ECO:0000256" key="1">
    <source>
        <dbReference type="SAM" id="Phobius"/>
    </source>
</evidence>
<feature type="transmembrane region" description="Helical" evidence="1">
    <location>
        <begin position="178"/>
        <end position="197"/>
    </location>
</feature>
<keyword evidence="1" id="KW-0812">Transmembrane</keyword>
<feature type="transmembrane region" description="Helical" evidence="1">
    <location>
        <begin position="37"/>
        <end position="55"/>
    </location>
</feature>
<dbReference type="AlphaFoldDB" id="A0A4Q7JE41"/>
<name>A0A4Q7JE41_9PSEU</name>
<keyword evidence="1" id="KW-1133">Transmembrane helix</keyword>
<gene>
    <name evidence="2" type="ORF">EWH70_01065</name>
</gene>
<evidence type="ECO:0000313" key="2">
    <source>
        <dbReference type="EMBL" id="RZQ65717.1"/>
    </source>
</evidence>
<feature type="transmembrane region" description="Helical" evidence="1">
    <location>
        <begin position="209"/>
        <end position="240"/>
    </location>
</feature>
<feature type="transmembrane region" description="Helical" evidence="1">
    <location>
        <begin position="285"/>
        <end position="303"/>
    </location>
</feature>
<keyword evidence="1" id="KW-0472">Membrane</keyword>
<proteinExistence type="predicted"/>
<evidence type="ECO:0000313" key="3">
    <source>
        <dbReference type="Proteomes" id="UP000292003"/>
    </source>
</evidence>
<comment type="caution">
    <text evidence="2">The sequence shown here is derived from an EMBL/GenBank/DDBJ whole genome shotgun (WGS) entry which is preliminary data.</text>
</comment>
<feature type="transmembrane region" description="Helical" evidence="1">
    <location>
        <begin position="76"/>
        <end position="96"/>
    </location>
</feature>
<feature type="transmembrane region" description="Helical" evidence="1">
    <location>
        <begin position="246"/>
        <end position="273"/>
    </location>
</feature>
<evidence type="ECO:0008006" key="4">
    <source>
        <dbReference type="Google" id="ProtNLM"/>
    </source>
</evidence>
<reference evidence="2 3" key="1">
    <citation type="submission" date="2019-02" db="EMBL/GenBank/DDBJ databases">
        <title>Draft genome sequence of Amycolatopsis sp. 8-3EHSu isolated from roots of Suaeda maritima.</title>
        <authorList>
            <person name="Duangmal K."/>
            <person name="Chantavorakit T."/>
        </authorList>
    </citation>
    <scope>NUCLEOTIDE SEQUENCE [LARGE SCALE GENOMIC DNA]</scope>
    <source>
        <strain evidence="2 3">8-3EHSu</strain>
    </source>
</reference>
<dbReference type="RefSeq" id="WP_130473286.1">
    <property type="nucleotide sequence ID" value="NZ_SFCC01000001.1"/>
</dbReference>
<keyword evidence="3" id="KW-1185">Reference proteome</keyword>
<feature type="transmembrane region" description="Helical" evidence="1">
    <location>
        <begin position="12"/>
        <end position="31"/>
    </location>
</feature>